<organism evidence="5 6">
    <name type="scientific">Candidatus Chisholmbacteria bacterium RIFCSPHIGHO2_01_FULL_48_12</name>
    <dbReference type="NCBI Taxonomy" id="1797589"/>
    <lineage>
        <taxon>Bacteria</taxon>
        <taxon>Candidatus Chisholmiibacteriota</taxon>
    </lineage>
</organism>
<evidence type="ECO:0000313" key="5">
    <source>
        <dbReference type="EMBL" id="OGY18053.1"/>
    </source>
</evidence>
<evidence type="ECO:0000259" key="4">
    <source>
        <dbReference type="Pfam" id="PF07992"/>
    </source>
</evidence>
<accession>A0A1G1VRM7</accession>
<dbReference type="SUPFAM" id="SSF51905">
    <property type="entry name" value="FAD/NAD(P)-binding domain"/>
    <property type="match status" value="1"/>
</dbReference>
<gene>
    <name evidence="5" type="ORF">A2784_05065</name>
</gene>
<dbReference type="AlphaFoldDB" id="A0A1G1VRM7"/>
<dbReference type="STRING" id="1797589.A2784_05065"/>
<dbReference type="Pfam" id="PF07992">
    <property type="entry name" value="Pyr_redox_2"/>
    <property type="match status" value="1"/>
</dbReference>
<protein>
    <recommendedName>
        <fullName evidence="3">Thioredoxin reductase</fullName>
        <ecNumber evidence="3">1.8.1.9</ecNumber>
    </recommendedName>
</protein>
<keyword evidence="3" id="KW-0676">Redox-active center</keyword>
<keyword evidence="2 3" id="KW-0560">Oxidoreductase</keyword>
<dbReference type="EMBL" id="MHCH01000010">
    <property type="protein sequence ID" value="OGY18053.1"/>
    <property type="molecule type" value="Genomic_DNA"/>
</dbReference>
<dbReference type="InterPro" id="IPR023753">
    <property type="entry name" value="FAD/NAD-binding_dom"/>
</dbReference>
<name>A0A1G1VRM7_9BACT</name>
<dbReference type="PANTHER" id="PTHR48105">
    <property type="entry name" value="THIOREDOXIN REDUCTASE 1-RELATED-RELATED"/>
    <property type="match status" value="1"/>
</dbReference>
<dbReference type="InterPro" id="IPR005982">
    <property type="entry name" value="Thioredox_Rdtase"/>
</dbReference>
<reference evidence="5 6" key="1">
    <citation type="journal article" date="2016" name="Nat. Commun.">
        <title>Thousands of microbial genomes shed light on interconnected biogeochemical processes in an aquifer system.</title>
        <authorList>
            <person name="Anantharaman K."/>
            <person name="Brown C.T."/>
            <person name="Hug L.A."/>
            <person name="Sharon I."/>
            <person name="Castelle C.J."/>
            <person name="Probst A.J."/>
            <person name="Thomas B.C."/>
            <person name="Singh A."/>
            <person name="Wilkins M.J."/>
            <person name="Karaoz U."/>
            <person name="Brodie E.L."/>
            <person name="Williams K.H."/>
            <person name="Hubbard S.S."/>
            <person name="Banfield J.F."/>
        </authorList>
    </citation>
    <scope>NUCLEOTIDE SEQUENCE [LARGE SCALE GENOMIC DNA]</scope>
</reference>
<proteinExistence type="inferred from homology"/>
<dbReference type="PRINTS" id="PR00469">
    <property type="entry name" value="PNDRDTASEII"/>
</dbReference>
<dbReference type="GO" id="GO:0019430">
    <property type="term" value="P:removal of superoxide radicals"/>
    <property type="evidence" value="ECO:0007669"/>
    <property type="project" value="UniProtKB-UniRule"/>
</dbReference>
<evidence type="ECO:0000256" key="2">
    <source>
        <dbReference type="ARBA" id="ARBA00023002"/>
    </source>
</evidence>
<sequence>MTRKVIIIGSGPAGYTAGVYLARAELQPLIFAGEQWGGQLMLTTEVENYPGFSDGIMGPKLMAEMRAQAEKFGAEVADKSVSKVDFSTHPFKVNEVLADAVIVATGAEARLLGVPGEKKFMGRGVSTCAVCDAPFYKGKSLVYVVGGGDAAMEEVLALSKFAQKVGVIHRREGLKASKIMQRKVEEKGNVEFLWNREVVEIKGEQKATSVVVKNNQSGEVKELVMDGIFIAVGHTPTTAMLMGKLELDQKGYIKTGFSENYPTMTSIEGVFAAGDVVDWRYRQAVTAAGMGCMAALDAEKYLDNLKFKI</sequence>
<dbReference type="InterPro" id="IPR036188">
    <property type="entry name" value="FAD/NAD-bd_sf"/>
</dbReference>
<comment type="catalytic activity">
    <reaction evidence="3">
        <text>[thioredoxin]-dithiol + NADP(+) = [thioredoxin]-disulfide + NADPH + H(+)</text>
        <dbReference type="Rhea" id="RHEA:20345"/>
        <dbReference type="Rhea" id="RHEA-COMP:10698"/>
        <dbReference type="Rhea" id="RHEA-COMP:10700"/>
        <dbReference type="ChEBI" id="CHEBI:15378"/>
        <dbReference type="ChEBI" id="CHEBI:29950"/>
        <dbReference type="ChEBI" id="CHEBI:50058"/>
        <dbReference type="ChEBI" id="CHEBI:57783"/>
        <dbReference type="ChEBI" id="CHEBI:58349"/>
        <dbReference type="EC" id="1.8.1.9"/>
    </reaction>
</comment>
<dbReference type="Proteomes" id="UP000177324">
    <property type="component" value="Unassembled WGS sequence"/>
</dbReference>
<evidence type="ECO:0000256" key="3">
    <source>
        <dbReference type="RuleBase" id="RU003880"/>
    </source>
</evidence>
<dbReference type="GO" id="GO:0004791">
    <property type="term" value="F:thioredoxin-disulfide reductase (NADPH) activity"/>
    <property type="evidence" value="ECO:0007669"/>
    <property type="project" value="UniProtKB-UniRule"/>
</dbReference>
<keyword evidence="3" id="KW-0274">FAD</keyword>
<dbReference type="PRINTS" id="PR00368">
    <property type="entry name" value="FADPNR"/>
</dbReference>
<keyword evidence="1 3" id="KW-0285">Flavoprotein</keyword>
<dbReference type="GO" id="GO:0005737">
    <property type="term" value="C:cytoplasm"/>
    <property type="evidence" value="ECO:0007669"/>
    <property type="project" value="InterPro"/>
</dbReference>
<comment type="subunit">
    <text evidence="3">Homodimer.</text>
</comment>
<comment type="similarity">
    <text evidence="3">Belongs to the class-II pyridine nucleotide-disulfide oxidoreductase family.</text>
</comment>
<comment type="cofactor">
    <cofactor evidence="3">
        <name>FAD</name>
        <dbReference type="ChEBI" id="CHEBI:57692"/>
    </cofactor>
</comment>
<evidence type="ECO:0000313" key="6">
    <source>
        <dbReference type="Proteomes" id="UP000177324"/>
    </source>
</evidence>
<evidence type="ECO:0000256" key="1">
    <source>
        <dbReference type="ARBA" id="ARBA00022630"/>
    </source>
</evidence>
<dbReference type="NCBIfam" id="TIGR01292">
    <property type="entry name" value="TRX_reduct"/>
    <property type="match status" value="1"/>
</dbReference>
<dbReference type="Gene3D" id="3.50.50.60">
    <property type="entry name" value="FAD/NAD(P)-binding domain"/>
    <property type="match status" value="2"/>
</dbReference>
<feature type="domain" description="FAD/NAD(P)-binding" evidence="4">
    <location>
        <begin position="4"/>
        <end position="291"/>
    </location>
</feature>
<dbReference type="EC" id="1.8.1.9" evidence="3"/>
<comment type="caution">
    <text evidence="5">The sequence shown here is derived from an EMBL/GenBank/DDBJ whole genome shotgun (WGS) entry which is preliminary data.</text>
</comment>
<dbReference type="InterPro" id="IPR050097">
    <property type="entry name" value="Ferredoxin-NADP_redctase_2"/>
</dbReference>